<evidence type="ECO:0000256" key="1">
    <source>
        <dbReference type="SAM" id="MobiDB-lite"/>
    </source>
</evidence>
<protein>
    <submittedName>
        <fullName evidence="2">Uncharacterized protein</fullName>
    </submittedName>
</protein>
<feature type="compositionally biased region" description="Polar residues" evidence="1">
    <location>
        <begin position="136"/>
        <end position="147"/>
    </location>
</feature>
<keyword evidence="3" id="KW-1185">Reference proteome</keyword>
<dbReference type="OrthoDB" id="9825627at2"/>
<dbReference type="Proteomes" id="UP000029224">
    <property type="component" value="Unassembled WGS sequence"/>
</dbReference>
<dbReference type="AlphaFoldDB" id="A0A090T8U9"/>
<accession>A0A090T8U9</accession>
<evidence type="ECO:0000313" key="2">
    <source>
        <dbReference type="EMBL" id="GAL35179.1"/>
    </source>
</evidence>
<reference evidence="2 3" key="2">
    <citation type="submission" date="2014-09" db="EMBL/GenBank/DDBJ databases">
        <authorList>
            <consortium name="NBRP consortium"/>
            <person name="Sawabe T."/>
            <person name="Meirelles P."/>
            <person name="Nakanishi M."/>
            <person name="Sayaka M."/>
            <person name="Hattori M."/>
            <person name="Ohkuma M."/>
        </authorList>
    </citation>
    <scope>NUCLEOTIDE SEQUENCE [LARGE SCALE GENOMIC DNA]</scope>
    <source>
        <strain evidence="2 3">JCM 19240</strain>
    </source>
</reference>
<evidence type="ECO:0000313" key="3">
    <source>
        <dbReference type="Proteomes" id="UP000029224"/>
    </source>
</evidence>
<dbReference type="GO" id="GO:0033905">
    <property type="term" value="F:xylan endo-1,3-beta-xylosidase activity"/>
    <property type="evidence" value="ECO:0007669"/>
    <property type="project" value="InterPro"/>
</dbReference>
<dbReference type="Gene3D" id="2.60.40.2450">
    <property type="entry name" value="Beta-1,3-xylanase, CBM31 domain"/>
    <property type="match status" value="1"/>
</dbReference>
<dbReference type="Pfam" id="PF11606">
    <property type="entry name" value="AlcCBM31"/>
    <property type="match status" value="1"/>
</dbReference>
<gene>
    <name evidence="2" type="ORF">JCM19240_3549</name>
</gene>
<comment type="caution">
    <text evidence="2">The sequence shown here is derived from an EMBL/GenBank/DDBJ whole genome shotgun (WGS) entry which is preliminary data.</text>
</comment>
<dbReference type="InterPro" id="IPR038560">
    <property type="entry name" value="Beta-xylanase_CBM31_sf"/>
</dbReference>
<feature type="region of interest" description="Disordered" evidence="1">
    <location>
        <begin position="114"/>
        <end position="147"/>
    </location>
</feature>
<dbReference type="InterPro" id="IPR021016">
    <property type="entry name" value="Beta-xylanase"/>
</dbReference>
<proteinExistence type="predicted"/>
<organism evidence="2 3">
    <name type="scientific">Vibrio maritimus</name>
    <dbReference type="NCBI Taxonomy" id="990268"/>
    <lineage>
        <taxon>Bacteria</taxon>
        <taxon>Pseudomonadati</taxon>
        <taxon>Pseudomonadota</taxon>
        <taxon>Gammaproteobacteria</taxon>
        <taxon>Vibrionales</taxon>
        <taxon>Vibrionaceae</taxon>
        <taxon>Vibrio</taxon>
    </lineage>
</organism>
<name>A0A090T8U9_9VIBR</name>
<dbReference type="EMBL" id="BBMT01000006">
    <property type="protein sequence ID" value="GAL35179.1"/>
    <property type="molecule type" value="Genomic_DNA"/>
</dbReference>
<reference evidence="2 3" key="1">
    <citation type="submission" date="2014-09" db="EMBL/GenBank/DDBJ databases">
        <title>Vibrio maritimus JCM 19240. (C210) whole genome shotgun sequence.</title>
        <authorList>
            <person name="Sawabe T."/>
            <person name="Meirelles P."/>
            <person name="Nakanishi M."/>
            <person name="Sayaka M."/>
            <person name="Hattori M."/>
            <person name="Ohkuma M."/>
        </authorList>
    </citation>
    <scope>NUCLEOTIDE SEQUENCE [LARGE SCALE GENOMIC DNA]</scope>
    <source>
        <strain evidence="2 3">JCM 19240</strain>
    </source>
</reference>
<sequence length="217" mass="23319">MQKIKHSPPNQKCLRAFGLGSLILAFYSPLSLAEINTRIESGSPAIAYAEDGGWTGQWAYLCVDDYCGSASLVDGFWQRTVAEQSVVAGETYRLQLKVQDNVLSQYISPEYTITADAEGSGGGTTPPPVEPETPTISASASPSNATVGENVSISATATSEQASISMLSVQVTAPDNQTVLNETVSQAQGSWQFTLPNRALIKLFTERLTARRDWSIH</sequence>